<dbReference type="Proteomes" id="UP000070366">
    <property type="component" value="Unassembled WGS sequence"/>
</dbReference>
<dbReference type="PANTHER" id="PTHR40101">
    <property type="entry name" value="CONSERVED PROTEIN"/>
    <property type="match status" value="1"/>
</dbReference>
<dbReference type="KEGG" id="cmiu:B1H56_13710"/>
<dbReference type="PANTHER" id="PTHR40101:SF1">
    <property type="entry name" value="4FE-4S DOMAIN-CONTAINING PROTEIN"/>
    <property type="match status" value="1"/>
</dbReference>
<dbReference type="STRING" id="626937.HMPREF3293_03109"/>
<evidence type="ECO:0000313" key="2">
    <source>
        <dbReference type="EMBL" id="KXK64061.1"/>
    </source>
</evidence>
<reference evidence="3" key="1">
    <citation type="submission" date="2016-02" db="EMBL/GenBank/DDBJ databases">
        <authorList>
            <person name="Mitreva M."/>
            <person name="Pepin K.H."/>
            <person name="Mihindukulasuriya K.A."/>
            <person name="Fulton R."/>
            <person name="Fronick C."/>
            <person name="O'Laughlin M."/>
            <person name="Miner T."/>
            <person name="Herter B."/>
            <person name="Rosa B.A."/>
            <person name="Cordes M."/>
            <person name="Tomlinson C."/>
            <person name="Wollam A."/>
            <person name="Palsikar V.B."/>
            <person name="Mardis E.R."/>
            <person name="Wilson R.K."/>
        </authorList>
    </citation>
    <scope>NUCLEOTIDE SEQUENCE [LARGE SCALE GENOMIC DNA]</scope>
    <source>
        <strain evidence="3">DSM 22607</strain>
    </source>
</reference>
<comment type="caution">
    <text evidence="2">The sequence shown here is derived from an EMBL/GenBank/DDBJ whole genome shotgun (WGS) entry which is preliminary data.</text>
</comment>
<dbReference type="InterPro" id="IPR019224">
    <property type="entry name" value="DUF2148"/>
</dbReference>
<accession>A0A136Q041</accession>
<sequence length="177" mass="19151">MRYDSKKLEEKAVLDTAARLCAAARTAPKTRGIDFIRTCVLTGEEKEALAQEMDRLAPVLDYPFFTRDAGNIRASQAVVLIGTSYQQRGLNEGCQYCNHTNCGECAQQNGVCAYDNVDLGIAVGSAVSAAADSRIDNRVMFSAGRAALSMQVMDEDVKVILAVPLSAGSKSPYFDRK</sequence>
<dbReference type="AlphaFoldDB" id="A0A136Q041"/>
<name>A0A136Q041_9FIRM</name>
<dbReference type="EMBL" id="LSZW01000067">
    <property type="protein sequence ID" value="KXK64061.1"/>
    <property type="molecule type" value="Genomic_DNA"/>
</dbReference>
<organism evidence="2 3">
    <name type="scientific">Christensenella minuta</name>
    <dbReference type="NCBI Taxonomy" id="626937"/>
    <lineage>
        <taxon>Bacteria</taxon>
        <taxon>Bacillati</taxon>
        <taxon>Bacillota</taxon>
        <taxon>Clostridia</taxon>
        <taxon>Christensenellales</taxon>
        <taxon>Christensenellaceae</taxon>
        <taxon>Christensenella</taxon>
    </lineage>
</organism>
<evidence type="ECO:0000313" key="3">
    <source>
        <dbReference type="Proteomes" id="UP000070366"/>
    </source>
</evidence>
<gene>
    <name evidence="2" type="ORF">HMPREF3293_03109</name>
</gene>
<feature type="domain" description="DUF2148" evidence="1">
    <location>
        <begin position="110"/>
        <end position="176"/>
    </location>
</feature>
<dbReference type="OrthoDB" id="5505478at2"/>
<dbReference type="Pfam" id="PF09918">
    <property type="entry name" value="DUF2148"/>
    <property type="match status" value="1"/>
</dbReference>
<keyword evidence="3" id="KW-1185">Reference proteome</keyword>
<evidence type="ECO:0000259" key="1">
    <source>
        <dbReference type="Pfam" id="PF09918"/>
    </source>
</evidence>
<dbReference type="RefSeq" id="WP_066522812.1">
    <property type="nucleotide sequence ID" value="NZ_CABMOF010000010.1"/>
</dbReference>
<proteinExistence type="predicted"/>
<protein>
    <recommendedName>
        <fullName evidence="1">DUF2148 domain-containing protein</fullName>
    </recommendedName>
</protein>